<evidence type="ECO:0000256" key="1">
    <source>
        <dbReference type="ARBA" id="ARBA00007398"/>
    </source>
</evidence>
<dbReference type="RefSeq" id="XP_031009072.1">
    <property type="nucleotide sequence ID" value="XM_031146571.1"/>
</dbReference>
<dbReference type="InterPro" id="IPR026832">
    <property type="entry name" value="Asteroid"/>
</dbReference>
<keyword evidence="6" id="KW-1185">Reference proteome</keyword>
<evidence type="ECO:0000259" key="3">
    <source>
        <dbReference type="Pfam" id="PF12813"/>
    </source>
</evidence>
<comment type="caution">
    <text evidence="5">The sequence shown here is derived from an EMBL/GenBank/DDBJ whole genome shotgun (WGS) entry which is preliminary data.</text>
</comment>
<dbReference type="InterPro" id="IPR039436">
    <property type="entry name" value="Asteroid_dom"/>
</dbReference>
<feature type="domain" description="2EXR" evidence="4">
    <location>
        <begin position="605"/>
        <end position="686"/>
    </location>
</feature>
<proteinExistence type="inferred from homology"/>
<dbReference type="Gene3D" id="3.40.50.1010">
    <property type="entry name" value="5'-nuclease"/>
    <property type="match status" value="1"/>
</dbReference>
<evidence type="ECO:0000313" key="5">
    <source>
        <dbReference type="EMBL" id="TVY30286.1"/>
    </source>
</evidence>
<evidence type="ECO:0000256" key="2">
    <source>
        <dbReference type="SAM" id="MobiDB-lite"/>
    </source>
</evidence>
<reference evidence="5 6" key="1">
    <citation type="submission" date="2018-05" db="EMBL/GenBank/DDBJ databases">
        <title>Genome sequencing and assembly of the regulated plant pathogen Lachnellula willkommii and related sister species for the development of diagnostic species identification markers.</title>
        <authorList>
            <person name="Giroux E."/>
            <person name="Bilodeau G."/>
        </authorList>
    </citation>
    <scope>NUCLEOTIDE SEQUENCE [LARGE SCALE GENOMIC DNA]</scope>
    <source>
        <strain evidence="5 6">CBS 185.66</strain>
    </source>
</reference>
<dbReference type="EMBL" id="QGMH01000008">
    <property type="protein sequence ID" value="TVY30286.1"/>
    <property type="molecule type" value="Genomic_DNA"/>
</dbReference>
<evidence type="ECO:0000259" key="4">
    <source>
        <dbReference type="Pfam" id="PF20150"/>
    </source>
</evidence>
<evidence type="ECO:0008006" key="7">
    <source>
        <dbReference type="Google" id="ProtNLM"/>
    </source>
</evidence>
<evidence type="ECO:0000313" key="6">
    <source>
        <dbReference type="Proteomes" id="UP000431533"/>
    </source>
</evidence>
<dbReference type="InterPro" id="IPR045518">
    <property type="entry name" value="2EXR"/>
</dbReference>
<feature type="region of interest" description="Disordered" evidence="2">
    <location>
        <begin position="579"/>
        <end position="600"/>
    </location>
</feature>
<sequence>MGIPRLTHCLRPYAVSRSLAGSIVVIDGPGLAYHVWHICLGARRNAGNAFETAISYAEIGTVVLAWLDALRRNHVSIKRIYFDGYLPLSKRDVREDRIVRQTQQLFQFHKSHPFPCRISSVASENGLQALFSRATVPSRLTELPPLPFLVPAVLEALGTSDNYRSITEVVPAEADVYCAQSVKDSGGVIITGDSDLLVHDLGQDGAVIFFGDLESNLYDQSGSLSGLVYQPAAIADRLGLPEPYGLHALAFQMKICTPGSLANHLVRAKALEAIVAYPDKYQDFRKEYVSLLVVPDERDEEIEAPAILRTMDPRVSEYVLQYPCIANLAGQIPEKIPSGTSPHIFIPFLLDCPIRTNAWEMSMAIRQIAYGLMNLIVPEDQRQSTVFEHKRQEGKSRGRELTIPDTFQILEACSDLVALLSSQLPTELVGIEASPSTIWTAAAVYQDIQWAHYNFKPSLSQLVGSQINTMDHKFDVSKDLSWDVFHLYAQIQGSYYSFRMLKQILALVISQKQSSALPKPLTELNGVLQNLPALSCIPDIAQATPVFEGVEKNGMLVAAQKILGIFLPVLPSSEPRKAIETKRKRDQRTATLPTKREKPNNPFGFPRLPIELRSMIWSFSMLNTPGRYISLIQDSETDDVVSTTPPPTLLSVCALSRLEAKKHYRKLRLTSQNISPIWVNFTLDTFRFDFQLMADSKLDPADLASLVSLELAFSDLYNWLPEDDILPKLVDCENLRYLKAVYPAHGPWNHEGFCNDARFTFEELADLIEALQGSEDDNLTSNNATGWALLKLEIMTMVL</sequence>
<dbReference type="SUPFAM" id="SSF88723">
    <property type="entry name" value="PIN domain-like"/>
    <property type="match status" value="1"/>
</dbReference>
<name>A0A8H8R878_9HELO</name>
<dbReference type="PANTHER" id="PTHR15665:SF1">
    <property type="entry name" value="PROTEIN ASTEROID HOMOLOG 1"/>
    <property type="match status" value="1"/>
</dbReference>
<dbReference type="InterPro" id="IPR029060">
    <property type="entry name" value="PIN-like_dom_sf"/>
</dbReference>
<protein>
    <recommendedName>
        <fullName evidence="7">Asteroid domain-containing protein</fullName>
    </recommendedName>
</protein>
<comment type="similarity">
    <text evidence="1">Belongs to the asteroid family.</text>
</comment>
<dbReference type="PANTHER" id="PTHR15665">
    <property type="entry name" value="ASTEROID PROTEIN"/>
    <property type="match status" value="1"/>
</dbReference>
<gene>
    <name evidence="5" type="ORF">LHYA1_G001591</name>
</gene>
<dbReference type="OrthoDB" id="5297549at2759"/>
<dbReference type="AlphaFoldDB" id="A0A8H8R878"/>
<organism evidence="5 6">
    <name type="scientific">Lachnellula hyalina</name>
    <dbReference type="NCBI Taxonomy" id="1316788"/>
    <lineage>
        <taxon>Eukaryota</taxon>
        <taxon>Fungi</taxon>
        <taxon>Dikarya</taxon>
        <taxon>Ascomycota</taxon>
        <taxon>Pezizomycotina</taxon>
        <taxon>Leotiomycetes</taxon>
        <taxon>Helotiales</taxon>
        <taxon>Lachnaceae</taxon>
        <taxon>Lachnellula</taxon>
    </lineage>
</organism>
<accession>A0A8H8R878</accession>
<dbReference type="Pfam" id="PF20150">
    <property type="entry name" value="2EXR"/>
    <property type="match status" value="1"/>
</dbReference>
<dbReference type="Pfam" id="PF12813">
    <property type="entry name" value="XPG_I_2"/>
    <property type="match status" value="1"/>
</dbReference>
<dbReference type="Proteomes" id="UP000431533">
    <property type="component" value="Unassembled WGS sequence"/>
</dbReference>
<feature type="domain" description="Asteroid" evidence="3">
    <location>
        <begin position="147"/>
        <end position="402"/>
    </location>
</feature>
<dbReference type="GeneID" id="41981789"/>